<organism evidence="1 2">
    <name type="scientific">Ferrimonas marina</name>
    <dbReference type="NCBI Taxonomy" id="299255"/>
    <lineage>
        <taxon>Bacteria</taxon>
        <taxon>Pseudomonadati</taxon>
        <taxon>Pseudomonadota</taxon>
        <taxon>Gammaproteobacteria</taxon>
        <taxon>Alteromonadales</taxon>
        <taxon>Ferrimonadaceae</taxon>
        <taxon>Ferrimonas</taxon>
    </lineage>
</organism>
<dbReference type="RefSeq" id="WP_073325764.1">
    <property type="nucleotide sequence ID" value="NZ_FQXG01000003.1"/>
</dbReference>
<dbReference type="AlphaFoldDB" id="A0A1M5TVF0"/>
<protein>
    <submittedName>
        <fullName evidence="1">Uncharacterized protein</fullName>
    </submittedName>
</protein>
<gene>
    <name evidence="1" type="ORF">SAMN02745129_2288</name>
</gene>
<dbReference type="Proteomes" id="UP000184268">
    <property type="component" value="Unassembled WGS sequence"/>
</dbReference>
<reference evidence="1 2" key="1">
    <citation type="submission" date="2016-11" db="EMBL/GenBank/DDBJ databases">
        <authorList>
            <person name="Jaros S."/>
            <person name="Januszkiewicz K."/>
            <person name="Wedrychowicz H."/>
        </authorList>
    </citation>
    <scope>NUCLEOTIDE SEQUENCE [LARGE SCALE GENOMIC DNA]</scope>
    <source>
        <strain evidence="1 2">DSM 16917</strain>
    </source>
</reference>
<accession>A0A1M5TVF0</accession>
<dbReference type="STRING" id="299255.SAMN02745129_2288"/>
<keyword evidence="2" id="KW-1185">Reference proteome</keyword>
<dbReference type="EMBL" id="FQXG01000003">
    <property type="protein sequence ID" value="SHH54566.1"/>
    <property type="molecule type" value="Genomic_DNA"/>
</dbReference>
<name>A0A1M5TVF0_9GAMM</name>
<sequence length="128" mass="14369">MRIYCRCGARLSDDLYPISRKRLPNYDPMEPHISTGAFAVLPSTKGTIRMRDFYFSPFDKSHINYRHPQRYLVALASLPGVHATDVKGVLPSKHLACRQCDSVVGEVSYLAAPHSAEITASQVNRVYT</sequence>
<proteinExistence type="predicted"/>
<evidence type="ECO:0000313" key="2">
    <source>
        <dbReference type="Proteomes" id="UP000184268"/>
    </source>
</evidence>
<evidence type="ECO:0000313" key="1">
    <source>
        <dbReference type="EMBL" id="SHH54566.1"/>
    </source>
</evidence>